<dbReference type="GO" id="GO:0005694">
    <property type="term" value="C:chromosome"/>
    <property type="evidence" value="ECO:0007669"/>
    <property type="project" value="UniProtKB-SubCell"/>
</dbReference>
<dbReference type="InterPro" id="IPR032706">
    <property type="entry name" value="Spt6_HHH"/>
</dbReference>
<feature type="region of interest" description="Disordered" evidence="7">
    <location>
        <begin position="1"/>
        <end position="240"/>
    </location>
</feature>
<dbReference type="CDD" id="cd09918">
    <property type="entry name" value="SH2_Nterm_SPT6_like"/>
    <property type="match status" value="1"/>
</dbReference>
<dbReference type="InterPro" id="IPR028231">
    <property type="entry name" value="Spt6_YqgF"/>
</dbReference>
<dbReference type="Gene3D" id="1.10.10.2740">
    <property type="entry name" value="Spt6, Death-like domain"/>
    <property type="match status" value="1"/>
</dbReference>
<feature type="domain" description="S1 motif" evidence="8">
    <location>
        <begin position="1149"/>
        <end position="1218"/>
    </location>
</feature>
<keyword evidence="6" id="KW-0539">Nucleus</keyword>
<dbReference type="CDD" id="cd09928">
    <property type="entry name" value="SH2_Cterm_SPT6_like"/>
    <property type="match status" value="1"/>
</dbReference>
<dbReference type="PROSITE" id="PS50126">
    <property type="entry name" value="S1"/>
    <property type="match status" value="1"/>
</dbReference>
<reference evidence="9" key="1">
    <citation type="submission" date="2016-03" db="EMBL/GenBank/DDBJ databases">
        <title>Mechanisms controlling the formation of the plant cell surface in tip-growing cells are functionally conserved among land plants.</title>
        <authorList>
            <person name="Honkanen S."/>
            <person name="Jones V.A."/>
            <person name="Morieri G."/>
            <person name="Champion C."/>
            <person name="Hetherington A.J."/>
            <person name="Kelly S."/>
            <person name="Saint-Marcoux D."/>
            <person name="Proust H."/>
            <person name="Prescott H."/>
            <person name="Dolan L."/>
        </authorList>
    </citation>
    <scope>NUCLEOTIDE SEQUENCE [LARGE SCALE GENOMIC DNA]</scope>
    <source>
        <tissue evidence="9">Whole gametophyte</tissue>
    </source>
</reference>
<feature type="compositionally biased region" description="Basic residues" evidence="7">
    <location>
        <begin position="216"/>
        <end position="227"/>
    </location>
</feature>
<evidence type="ECO:0000256" key="5">
    <source>
        <dbReference type="ARBA" id="ARBA00023163"/>
    </source>
</evidence>
<dbReference type="InterPro" id="IPR035019">
    <property type="entry name" value="Spt6_SH2_N"/>
</dbReference>
<keyword evidence="5" id="KW-0804">Transcription</keyword>
<gene>
    <name evidence="9" type="ORF">AXG93_4448s1170</name>
</gene>
<dbReference type="GO" id="GO:0140673">
    <property type="term" value="P:transcription elongation-coupled chromatin remodeling"/>
    <property type="evidence" value="ECO:0007669"/>
    <property type="project" value="InterPro"/>
</dbReference>
<evidence type="ECO:0000256" key="6">
    <source>
        <dbReference type="ARBA" id="ARBA00023242"/>
    </source>
</evidence>
<dbReference type="Pfam" id="PF22706">
    <property type="entry name" value="Tex_central_region"/>
    <property type="match status" value="1"/>
</dbReference>
<dbReference type="InterPro" id="IPR017072">
    <property type="entry name" value="TF_Spt6"/>
</dbReference>
<feature type="compositionally biased region" description="Low complexity" evidence="7">
    <location>
        <begin position="1554"/>
        <end position="1575"/>
    </location>
</feature>
<feature type="compositionally biased region" description="Basic and acidic residues" evidence="7">
    <location>
        <begin position="151"/>
        <end position="168"/>
    </location>
</feature>
<feature type="compositionally biased region" description="Basic residues" evidence="7">
    <location>
        <begin position="116"/>
        <end position="127"/>
    </location>
</feature>
<dbReference type="InterPro" id="IPR042066">
    <property type="entry name" value="Spt6_death-like"/>
</dbReference>
<feature type="compositionally biased region" description="Polar residues" evidence="7">
    <location>
        <begin position="1589"/>
        <end position="1598"/>
    </location>
</feature>
<feature type="compositionally biased region" description="Basic and acidic residues" evidence="7">
    <location>
        <begin position="258"/>
        <end position="267"/>
    </location>
</feature>
<name>A0A176VE59_MARPO</name>
<evidence type="ECO:0000256" key="3">
    <source>
        <dbReference type="ARBA" id="ARBA00009253"/>
    </source>
</evidence>
<dbReference type="GO" id="GO:0034728">
    <property type="term" value="P:nucleosome organization"/>
    <property type="evidence" value="ECO:0007669"/>
    <property type="project" value="TreeGrafter"/>
</dbReference>
<comment type="caution">
    <text evidence="9">The sequence shown here is derived from an EMBL/GenBank/DDBJ whole genome shotgun (WGS) entry which is preliminary data.</text>
</comment>
<protein>
    <recommendedName>
        <fullName evidence="8">S1 motif domain-containing protein</fullName>
    </recommendedName>
</protein>
<dbReference type="InterPro" id="IPR035420">
    <property type="entry name" value="Spt6_SH2"/>
</dbReference>
<evidence type="ECO:0000256" key="2">
    <source>
        <dbReference type="ARBA" id="ARBA00004286"/>
    </source>
</evidence>
<feature type="region of interest" description="Disordered" evidence="7">
    <location>
        <begin position="1660"/>
        <end position="2094"/>
    </location>
</feature>
<feature type="compositionally biased region" description="Basic and acidic residues" evidence="7">
    <location>
        <begin position="66"/>
        <end position="75"/>
    </location>
</feature>
<dbReference type="Gene3D" id="3.30.420.140">
    <property type="entry name" value="YqgF/RNase H-like domain"/>
    <property type="match status" value="1"/>
</dbReference>
<comment type="similarity">
    <text evidence="3">Belongs to the SPT6 family.</text>
</comment>
<dbReference type="GO" id="GO:0031491">
    <property type="term" value="F:nucleosome binding"/>
    <property type="evidence" value="ECO:0007669"/>
    <property type="project" value="TreeGrafter"/>
</dbReference>
<dbReference type="PANTHER" id="PTHR10145:SF6">
    <property type="entry name" value="TRANSCRIPTION ELONGATION FACTOR SPT6"/>
    <property type="match status" value="1"/>
</dbReference>
<keyword evidence="10" id="KW-1185">Reference proteome</keyword>
<feature type="region of interest" description="Disordered" evidence="7">
    <location>
        <begin position="258"/>
        <end position="280"/>
    </location>
</feature>
<sequence length="2094" mass="232464">MGTRAISDDEDDEYEEEADAQDPEAGVDEDEDEEEDEEEGQDEYEKDGFIVDEDEDEEDPEEEEQARESSDDEAKAKKKKRKKRAEENDQLDEDDYLLLQEANVTGFHRPPPKSGNKTKFKRLKKAGKGGGDGDRGSRMGLSDDEEEEDEGGGRRGRTAEEELKRTLFGDDEGSVPPDDVAEEEEPEEEEEIGEEEDEMADFIVDEEELEDDGQPFRRKKTKKKKAPRQAPGISSFALQEAQDIFGDVSGLLEERRQREMDAQKAEMEVDEDEDGFGRSRPSKMLEKQFEPSLLEEKYMTERDDKIRDIDVAERLQLLEEVVGPFPTSDTSAREAVWIYERVFGSQALYRRPEFDKIAKMEKEEIVRQIDNVLHLIHEEKLEIPFIAMYRKEKCIDLLHEPEEQSRDVEAERRVKLKRQEVLWALHHWDKKWLLLRKRKLGLQAAYEKRNLVDSRRGIAREDLFQKLLEALSAAQSDQAVDDVDAKFNLHFPPDDVDLEPGQFKRPKRRSFYSVCRKAGLGSVAVYFGLTPEKFGENISAMYKRHEVEDEASPPEDVANGHVTGEFRDPLSVLKGARHMAAVEISTEPAVREYVRHVYLEKAVISTRPTTDGNTAIDAFHQYAGVKWLQNKPVSQFEDAQWLLIQKAEEEKLLEVVIGLPKNVTNEQLMPEFEAWYLSERVSRTAQLWNEQRRLILKDALHTMLLPTMEKEVRMILTARGKQWVSAQCGLELWKKVSVAPYSRADDDQMDYDEMPPRVMACCWGPGKPATTFVMLDAAGEIVNILHTGYLTIRAGSAEQQARKKQDQAKLLQFVKDSQPHVVVLGAANLACRHLLADIHEVTFKIVEEHPRDLAEGLDTINVVFGDETIPQLYENSHISEEQLVGHPGIVRRAVALGRFLQNPLAMLATLCGPSREVLSLKLHSMQSFLSPEEVYESVERVMVTVTNQVGIDVNLAASHDWLFAPLQFISGLGPRKATYIQRSIQGAGRVTSRKELLLALRIMGRRVFINAAGFIRVRGTGQASTGNQLLDPLDDTRIHPESYEVAKRMAEDAYCEEEGTQVEDMDDETLELAIEHVKKHPRYLASMDMEAYANFLAKDGPSRDLQTLLMIQAELQNGYQEWRVKYVSPTEEEAFFMLSGENEDTLTEGCLVHATVRKVQQNRVMCVLESGLMGIIHQKDLSDENNVDPADKVSEGSIVTCRVKEVNKAMFLVNLTCKGSQLRGENWTPRRPKDPYFNQDTSFLRAEQEKAKKKSDEEKRKAFKPRMIVHPQFQNVSLADAIEALAEKDVGEVIIRPSSKGPSHLSMTLKFYDGVYVNIDIVEGGKDSRDMTSFLRIGKTLTIGDDTFEDLDEVIARYVDPLVGHVKNVLRYRKFKRGSKAEVDDCLRILKKEKPMVIPYFFSICHEHPGAFRLSYIKSVSTVSHEYISVSPSGLKFRKRVFDTPEKLVYYFQKHFNESLPEVAPRRAVAAMVPPRSPAPSASGSFRSGGQWGPGRSGEGTGAGGWDGSNGWDRGGGRGRNSGWGRGVAAPGGGSEWDRNRVGANSGSGWDRAGPSSQGQGNGWNNWEGSGSATGYAGGRGGNMPPPSGQSGWDNRPQQAPHDGFKPGGNGWAANDTGFSDAASLTPISENIVFKFGITFVNEKLNPVLSADSSWGVRKTATGGGSGWDSGGGNWDRPSAERTPSRSGWDSEQESQGTARSSYEATASKSGWDKPAPAARTGASGWEQSRGDPRRAGVVRDGSKRSGWDNPAPKPAGESQTGWDATPETNQSGGSSAMWEGSANPNARKADGTTSWDKPPAPTEQPNQSDSAWTSTEPNATAPAWGSIANEKGKEGSNWTQPSSASPAESGWGASQTDNKWDSGGASKEKPPGGTSDQAHKNTGWDTPSGEVGSKDSVSNWEAPKEKLTRSGWDSMDVEASESGGSRTGWDAAPVDKGVTSNWDQHGAKRQGGGERQRADPRRGSSGWDQPARDDTRQSGWDRPSAKPVRSQWDQPAYSPAQPGWTSEWDKSSNIKGSDSLPEHPPPLPPPPPPPLSAKHPGDSNWNAESDPHGGRNSGWATSEPGAPGVPESITEPAVPGVASQHPLSYPSVR</sequence>
<feature type="compositionally biased region" description="Polar residues" evidence="7">
    <location>
        <begin position="1804"/>
        <end position="1819"/>
    </location>
</feature>
<dbReference type="GO" id="GO:0042393">
    <property type="term" value="F:histone binding"/>
    <property type="evidence" value="ECO:0007669"/>
    <property type="project" value="TreeGrafter"/>
</dbReference>
<dbReference type="InterPro" id="IPR010994">
    <property type="entry name" value="RuvA_2-like"/>
</dbReference>
<evidence type="ECO:0000259" key="8">
    <source>
        <dbReference type="PROSITE" id="PS50126"/>
    </source>
</evidence>
<dbReference type="Gene3D" id="1.10.10.650">
    <property type="entry name" value="RuvA domain 2-like"/>
    <property type="match status" value="1"/>
</dbReference>
<dbReference type="InterPro" id="IPR041692">
    <property type="entry name" value="HHH_9"/>
</dbReference>
<proteinExistence type="inferred from homology"/>
<evidence type="ECO:0000256" key="1">
    <source>
        <dbReference type="ARBA" id="ARBA00004123"/>
    </source>
</evidence>
<feature type="compositionally biased region" description="Low complexity" evidence="7">
    <location>
        <begin position="1473"/>
        <end position="1483"/>
    </location>
</feature>
<dbReference type="SUPFAM" id="SSF50249">
    <property type="entry name" value="Nucleic acid-binding proteins"/>
    <property type="match status" value="1"/>
</dbReference>
<dbReference type="InterPro" id="IPR003029">
    <property type="entry name" value="S1_domain"/>
</dbReference>
<dbReference type="Gene3D" id="1.10.3500.10">
    <property type="entry name" value="Tex N-terminal region-like"/>
    <property type="match status" value="1"/>
</dbReference>
<feature type="compositionally biased region" description="Polar residues" evidence="7">
    <location>
        <begin position="1758"/>
        <end position="1775"/>
    </location>
</feature>
<feature type="region of interest" description="Disordered" evidence="7">
    <location>
        <begin position="1473"/>
        <end position="1614"/>
    </location>
</feature>
<dbReference type="InterPro" id="IPR028083">
    <property type="entry name" value="Spt6_acidic_N_dom"/>
</dbReference>
<dbReference type="InterPro" id="IPR036860">
    <property type="entry name" value="SH2_dom_sf"/>
</dbReference>
<dbReference type="EMBL" id="LVLJ01004024">
    <property type="protein sequence ID" value="OAE18682.1"/>
    <property type="molecule type" value="Genomic_DNA"/>
</dbReference>
<evidence type="ECO:0000313" key="10">
    <source>
        <dbReference type="Proteomes" id="UP000077202"/>
    </source>
</evidence>
<feature type="compositionally biased region" description="Acidic residues" evidence="7">
    <location>
        <begin position="169"/>
        <end position="213"/>
    </location>
</feature>
<feature type="compositionally biased region" description="Gly residues" evidence="7">
    <location>
        <begin position="1518"/>
        <end position="1535"/>
    </location>
</feature>
<dbReference type="InterPro" id="IPR049540">
    <property type="entry name" value="Spt6-like_S1"/>
</dbReference>
<dbReference type="FunFam" id="1.10.10.2740:FF:000002">
    <property type="entry name" value="Transcription elongation factor Spt6"/>
    <property type="match status" value="1"/>
</dbReference>
<dbReference type="InterPro" id="IPR055179">
    <property type="entry name" value="Tex-like_central_region"/>
</dbReference>
<feature type="compositionally biased region" description="Gly residues" evidence="7">
    <location>
        <begin position="1490"/>
        <end position="1508"/>
    </location>
</feature>
<dbReference type="Proteomes" id="UP000077202">
    <property type="component" value="Unassembled WGS sequence"/>
</dbReference>
<dbReference type="GO" id="GO:0003677">
    <property type="term" value="F:DNA binding"/>
    <property type="evidence" value="ECO:0007669"/>
    <property type="project" value="InterPro"/>
</dbReference>
<organism evidence="9 10">
    <name type="scientific">Marchantia polymorpha subsp. ruderalis</name>
    <dbReference type="NCBI Taxonomy" id="1480154"/>
    <lineage>
        <taxon>Eukaryota</taxon>
        <taxon>Viridiplantae</taxon>
        <taxon>Streptophyta</taxon>
        <taxon>Embryophyta</taxon>
        <taxon>Marchantiophyta</taxon>
        <taxon>Marchantiopsida</taxon>
        <taxon>Marchantiidae</taxon>
        <taxon>Marchantiales</taxon>
        <taxon>Marchantiaceae</taxon>
        <taxon>Marchantia</taxon>
    </lineage>
</organism>
<dbReference type="Pfam" id="PF14639">
    <property type="entry name" value="YqgF"/>
    <property type="match status" value="1"/>
</dbReference>
<dbReference type="SMART" id="SM00732">
    <property type="entry name" value="YqgFc"/>
    <property type="match status" value="1"/>
</dbReference>
<dbReference type="InterPro" id="IPR035018">
    <property type="entry name" value="Spt6_SH2_C"/>
</dbReference>
<dbReference type="InterPro" id="IPR006641">
    <property type="entry name" value="YqgF/RNaseH-like_dom"/>
</dbReference>
<comment type="subcellular location">
    <subcellularLocation>
        <location evidence="2">Chromosome</location>
    </subcellularLocation>
    <subcellularLocation>
        <location evidence="1">Nucleus</location>
    </subcellularLocation>
</comment>
<dbReference type="SMART" id="SM00316">
    <property type="entry name" value="S1"/>
    <property type="match status" value="1"/>
</dbReference>
<feature type="compositionally biased region" description="Pro residues" evidence="7">
    <location>
        <begin position="2023"/>
        <end position="2036"/>
    </location>
</feature>
<evidence type="ECO:0000313" key="9">
    <source>
        <dbReference type="EMBL" id="OAE18682.1"/>
    </source>
</evidence>
<dbReference type="InterPro" id="IPR023323">
    <property type="entry name" value="Tex-like_dom_sf"/>
</dbReference>
<dbReference type="CDD" id="cd00164">
    <property type="entry name" value="S1_like"/>
    <property type="match status" value="1"/>
</dbReference>
<evidence type="ECO:0000256" key="7">
    <source>
        <dbReference type="SAM" id="MobiDB-lite"/>
    </source>
</evidence>
<dbReference type="SUPFAM" id="SSF47781">
    <property type="entry name" value="RuvA domain 2-like"/>
    <property type="match status" value="2"/>
</dbReference>
<dbReference type="Pfam" id="PF21710">
    <property type="entry name" value="Spt6_S1"/>
    <property type="match status" value="1"/>
</dbReference>
<dbReference type="Gene3D" id="3.30.505.10">
    <property type="entry name" value="SH2 domain"/>
    <property type="match status" value="2"/>
</dbReference>
<dbReference type="FunFam" id="3.30.505.10:FF:000050">
    <property type="entry name" value="Transcription elongation factor spt6"/>
    <property type="match status" value="1"/>
</dbReference>
<dbReference type="Pfam" id="PF17674">
    <property type="entry name" value="HHH_9"/>
    <property type="match status" value="1"/>
</dbReference>
<dbReference type="InterPro" id="IPR012340">
    <property type="entry name" value="NA-bd_OB-fold"/>
</dbReference>
<dbReference type="Pfam" id="PF14633">
    <property type="entry name" value="SH2_2"/>
    <property type="match status" value="1"/>
</dbReference>
<dbReference type="Pfam" id="PF14632">
    <property type="entry name" value="SPT6_acidic"/>
    <property type="match status" value="1"/>
</dbReference>
<dbReference type="PANTHER" id="PTHR10145">
    <property type="entry name" value="TRANSCRIPTION ELONGATION FACTOR SPT6"/>
    <property type="match status" value="1"/>
</dbReference>
<feature type="compositionally biased region" description="Basic and acidic residues" evidence="7">
    <location>
        <begin position="1952"/>
        <end position="1963"/>
    </location>
</feature>
<dbReference type="InterPro" id="IPR012337">
    <property type="entry name" value="RNaseH-like_sf"/>
</dbReference>
<dbReference type="InterPro" id="IPR028088">
    <property type="entry name" value="Spt6_HTH_DNA-bd_dom"/>
</dbReference>
<dbReference type="Pfam" id="PF14635">
    <property type="entry name" value="HHH_7"/>
    <property type="match status" value="1"/>
</dbReference>
<dbReference type="InterPro" id="IPR037027">
    <property type="entry name" value="YqgF/RNaseH-like_dom_sf"/>
</dbReference>
<dbReference type="SUPFAM" id="SSF53098">
    <property type="entry name" value="Ribonuclease H-like"/>
    <property type="match status" value="1"/>
</dbReference>
<feature type="compositionally biased region" description="Polar residues" evidence="7">
    <location>
        <begin position="1685"/>
        <end position="1709"/>
    </location>
</feature>
<dbReference type="Pfam" id="PF14641">
    <property type="entry name" value="HTH_44"/>
    <property type="match status" value="1"/>
</dbReference>
<keyword evidence="4" id="KW-0158">Chromosome</keyword>
<accession>A0A176VE59</accession>
<evidence type="ECO:0000256" key="4">
    <source>
        <dbReference type="ARBA" id="ARBA00022454"/>
    </source>
</evidence>
<dbReference type="GO" id="GO:0008023">
    <property type="term" value="C:transcription elongation factor complex"/>
    <property type="evidence" value="ECO:0007669"/>
    <property type="project" value="TreeGrafter"/>
</dbReference>
<feature type="compositionally biased region" description="Gly residues" evidence="7">
    <location>
        <begin position="1662"/>
        <end position="1674"/>
    </location>
</feature>
<dbReference type="SUPFAM" id="SSF158832">
    <property type="entry name" value="Tex N-terminal region-like"/>
    <property type="match status" value="1"/>
</dbReference>
<dbReference type="Gene3D" id="2.40.50.140">
    <property type="entry name" value="Nucleic acid-binding proteins"/>
    <property type="match status" value="1"/>
</dbReference>
<dbReference type="Gene3D" id="1.10.150.850">
    <property type="entry name" value="Spt6, helix-hairpin-helix domain"/>
    <property type="match status" value="1"/>
</dbReference>
<dbReference type="InterPro" id="IPR023319">
    <property type="entry name" value="Tex-like_HTH_dom_sf"/>
</dbReference>
<feature type="compositionally biased region" description="Polar residues" evidence="7">
    <location>
        <begin position="1837"/>
        <end position="1858"/>
    </location>
</feature>
<feature type="compositionally biased region" description="Acidic residues" evidence="7">
    <location>
        <begin position="8"/>
        <end position="65"/>
    </location>
</feature>
<dbReference type="FunFam" id="3.30.505.10:FF:000047">
    <property type="entry name" value="Transcription elongation factor spt6"/>
    <property type="match status" value="1"/>
</dbReference>